<dbReference type="AlphaFoldDB" id="A0A6G0XS35"/>
<feature type="compositionally biased region" description="Basic and acidic residues" evidence="1">
    <location>
        <begin position="1"/>
        <end position="21"/>
    </location>
</feature>
<dbReference type="Proteomes" id="UP000481153">
    <property type="component" value="Unassembled WGS sequence"/>
</dbReference>
<accession>A0A6G0XS35</accession>
<evidence type="ECO:0000256" key="1">
    <source>
        <dbReference type="SAM" id="MobiDB-lite"/>
    </source>
</evidence>
<dbReference type="VEuPathDB" id="FungiDB:AeMF1_011677"/>
<protein>
    <submittedName>
        <fullName evidence="2">Uncharacterized protein</fullName>
    </submittedName>
</protein>
<sequence length="114" mass="13401">MPPWRERVAHCMKQRQERATLEDSDETADESVSSRSSGGSGEAYDEKYEVEFIEEDDEEEFEPPFLADLETLLSRRQVRLSHRTWVETDPLQVMFTDFYKLMEDVVDGRQLFSS</sequence>
<organism evidence="2 3">
    <name type="scientific">Aphanomyces euteiches</name>
    <dbReference type="NCBI Taxonomy" id="100861"/>
    <lineage>
        <taxon>Eukaryota</taxon>
        <taxon>Sar</taxon>
        <taxon>Stramenopiles</taxon>
        <taxon>Oomycota</taxon>
        <taxon>Saprolegniomycetes</taxon>
        <taxon>Saprolegniales</taxon>
        <taxon>Verrucalvaceae</taxon>
        <taxon>Aphanomyces</taxon>
    </lineage>
</organism>
<feature type="region of interest" description="Disordered" evidence="1">
    <location>
        <begin position="1"/>
        <end position="45"/>
    </location>
</feature>
<comment type="caution">
    <text evidence="2">The sequence shown here is derived from an EMBL/GenBank/DDBJ whole genome shotgun (WGS) entry which is preliminary data.</text>
</comment>
<gene>
    <name evidence="2" type="ORF">Ae201684_001863</name>
</gene>
<keyword evidence="3" id="KW-1185">Reference proteome</keyword>
<proteinExistence type="predicted"/>
<evidence type="ECO:0000313" key="3">
    <source>
        <dbReference type="Proteomes" id="UP000481153"/>
    </source>
</evidence>
<reference evidence="2 3" key="1">
    <citation type="submission" date="2019-07" db="EMBL/GenBank/DDBJ databases">
        <title>Genomics analysis of Aphanomyces spp. identifies a new class of oomycete effector associated with host adaptation.</title>
        <authorList>
            <person name="Gaulin E."/>
        </authorList>
    </citation>
    <scope>NUCLEOTIDE SEQUENCE [LARGE SCALE GENOMIC DNA]</scope>
    <source>
        <strain evidence="2 3">ATCC 201684</strain>
    </source>
</reference>
<dbReference type="EMBL" id="VJMJ01000017">
    <property type="protein sequence ID" value="KAF0743390.1"/>
    <property type="molecule type" value="Genomic_DNA"/>
</dbReference>
<evidence type="ECO:0000313" key="2">
    <source>
        <dbReference type="EMBL" id="KAF0743390.1"/>
    </source>
</evidence>
<name>A0A6G0XS35_9STRA</name>